<feature type="domain" description="RING-type" evidence="18">
    <location>
        <begin position="356"/>
        <end position="398"/>
    </location>
</feature>
<dbReference type="InterPro" id="IPR001841">
    <property type="entry name" value="Znf_RING"/>
</dbReference>
<keyword evidence="11" id="KW-0862">Zinc</keyword>
<evidence type="ECO:0000256" key="13">
    <source>
        <dbReference type="ARBA" id="ARBA00023136"/>
    </source>
</evidence>
<reference evidence="20" key="1">
    <citation type="submission" date="2025-08" db="UniProtKB">
        <authorList>
            <consortium name="RefSeq"/>
        </authorList>
    </citation>
    <scope>IDENTIFICATION</scope>
</reference>
<keyword evidence="19" id="KW-1185">Reference proteome</keyword>
<evidence type="ECO:0000256" key="16">
    <source>
        <dbReference type="SAM" id="Phobius"/>
    </source>
</evidence>
<evidence type="ECO:0000256" key="2">
    <source>
        <dbReference type="ARBA" id="ARBA00004167"/>
    </source>
</evidence>
<dbReference type="InterPro" id="IPR046948">
    <property type="entry name" value="ATL20-22-like"/>
</dbReference>
<dbReference type="InterPro" id="IPR013083">
    <property type="entry name" value="Znf_RING/FYVE/PHD"/>
</dbReference>
<evidence type="ECO:0000259" key="18">
    <source>
        <dbReference type="PROSITE" id="PS50089"/>
    </source>
</evidence>
<evidence type="ECO:0000256" key="3">
    <source>
        <dbReference type="ARBA" id="ARBA00004906"/>
    </source>
</evidence>
<evidence type="ECO:0000256" key="1">
    <source>
        <dbReference type="ARBA" id="ARBA00000900"/>
    </source>
</evidence>
<dbReference type="AlphaFoldDB" id="A0A1U8ATP0"/>
<dbReference type="KEGG" id="nnu:104604000"/>
<evidence type="ECO:0000256" key="5">
    <source>
        <dbReference type="ARBA" id="ARBA00022679"/>
    </source>
</evidence>
<evidence type="ECO:0000313" key="19">
    <source>
        <dbReference type="Proteomes" id="UP000189703"/>
    </source>
</evidence>
<keyword evidence="13 16" id="KW-0472">Membrane</keyword>
<protein>
    <recommendedName>
        <fullName evidence="4">RING-type E3 ubiquitin transferase</fullName>
        <ecNumber evidence="4">2.3.2.27</ecNumber>
    </recommendedName>
</protein>
<dbReference type="FunCoup" id="A0A1U8ATP0">
    <property type="interactions" value="35"/>
</dbReference>
<dbReference type="InParanoid" id="A0A1U8ATP0"/>
<keyword evidence="9 15" id="KW-0863">Zinc-finger</keyword>
<dbReference type="Proteomes" id="UP000189703">
    <property type="component" value="Unplaced"/>
</dbReference>
<evidence type="ECO:0000256" key="15">
    <source>
        <dbReference type="PROSITE-ProRule" id="PRU00175"/>
    </source>
</evidence>
<evidence type="ECO:0000256" key="8">
    <source>
        <dbReference type="ARBA" id="ARBA00022729"/>
    </source>
</evidence>
<evidence type="ECO:0000256" key="14">
    <source>
        <dbReference type="ARBA" id="ARBA00024209"/>
    </source>
</evidence>
<dbReference type="GeneID" id="104604000"/>
<comment type="similarity">
    <text evidence="14">Belongs to the RING-type zinc finger family. ATL subfamily.</text>
</comment>
<keyword evidence="10" id="KW-0833">Ubl conjugation pathway</keyword>
<keyword evidence="12 16" id="KW-1133">Transmembrane helix</keyword>
<comment type="subcellular location">
    <subcellularLocation>
        <location evidence="2">Membrane</location>
        <topology evidence="2">Single-pass membrane protein</topology>
    </subcellularLocation>
</comment>
<dbReference type="Pfam" id="PF13947">
    <property type="entry name" value="GUB_WAK_bind"/>
    <property type="match status" value="1"/>
</dbReference>
<evidence type="ECO:0000256" key="11">
    <source>
        <dbReference type="ARBA" id="ARBA00022833"/>
    </source>
</evidence>
<dbReference type="GO" id="GO:0030247">
    <property type="term" value="F:polysaccharide binding"/>
    <property type="evidence" value="ECO:0007669"/>
    <property type="project" value="InterPro"/>
</dbReference>
<dbReference type="Pfam" id="PF13639">
    <property type="entry name" value="zf-RING_2"/>
    <property type="match status" value="1"/>
</dbReference>
<keyword evidence="6 16" id="KW-0812">Transmembrane</keyword>
<gene>
    <name evidence="20" type="primary">LOC104604000</name>
</gene>
<evidence type="ECO:0000256" key="7">
    <source>
        <dbReference type="ARBA" id="ARBA00022723"/>
    </source>
</evidence>
<keyword evidence="5" id="KW-0808">Transferase</keyword>
<evidence type="ECO:0000256" key="4">
    <source>
        <dbReference type="ARBA" id="ARBA00012483"/>
    </source>
</evidence>
<dbReference type="InterPro" id="IPR025287">
    <property type="entry name" value="WAK_GUB"/>
</dbReference>
<dbReference type="Gene3D" id="3.30.40.10">
    <property type="entry name" value="Zinc/RING finger domain, C3HC4 (zinc finger)"/>
    <property type="match status" value="1"/>
</dbReference>
<evidence type="ECO:0000256" key="17">
    <source>
        <dbReference type="SAM" id="SignalP"/>
    </source>
</evidence>
<keyword evidence="7" id="KW-0479">Metal-binding</keyword>
<dbReference type="eggNOG" id="KOG0800">
    <property type="taxonomic scope" value="Eukaryota"/>
</dbReference>
<dbReference type="PANTHER" id="PTHR46279">
    <property type="entry name" value="RING/U-BOX SUPERFAMILY PROTEIN"/>
    <property type="match status" value="1"/>
</dbReference>
<evidence type="ECO:0000256" key="12">
    <source>
        <dbReference type="ARBA" id="ARBA00022989"/>
    </source>
</evidence>
<dbReference type="PROSITE" id="PS50089">
    <property type="entry name" value="ZF_RING_2"/>
    <property type="match status" value="1"/>
</dbReference>
<dbReference type="EC" id="2.3.2.27" evidence="4"/>
<keyword evidence="8 17" id="KW-0732">Signal</keyword>
<dbReference type="RefSeq" id="XP_010266502.1">
    <property type="nucleotide sequence ID" value="XM_010268200.2"/>
</dbReference>
<feature type="signal peptide" evidence="17">
    <location>
        <begin position="1"/>
        <end position="21"/>
    </location>
</feature>
<feature type="chain" id="PRO_5010562120" description="RING-type E3 ubiquitin transferase" evidence="17">
    <location>
        <begin position="22"/>
        <end position="413"/>
    </location>
</feature>
<dbReference type="GO" id="GO:0016020">
    <property type="term" value="C:membrane"/>
    <property type="evidence" value="ECO:0007669"/>
    <property type="project" value="UniProtKB-SubCell"/>
</dbReference>
<dbReference type="GO" id="GO:0061630">
    <property type="term" value="F:ubiquitin protein ligase activity"/>
    <property type="evidence" value="ECO:0007669"/>
    <property type="project" value="UniProtKB-EC"/>
</dbReference>
<accession>A0A1U8ATP0</accession>
<sequence length="413" mass="46183">MGVFFLFLLFFFLFSGITVRAQSCSSSVCHANGLAVRFPFRIKGLQPERCGYPGFDLSCSGNLSRTFLELPFSGRFWVKSIDYARQEIRIGDPNNCLPRRLLHLNLSATPFRGDYYQTYQLFNCSADSMRFRPEIIIPCLSSSTHKVFATDAALIPTGYVPRRPCKLISTVSVPVSSEDYESSFDVPPIEFNDDLRLTWDAPNCGDCEGQDGKCRFKTNTTLETGCFDVPRRGFFLRKTPPEASGQTLFRQKLVYRLEQYSVDADRTSLPRSIRYAISIGVGMPAMMCAVGMACYVCSKVKYYGGRRNANRDSASSTVTPQPTIVVMGLDGATIESYPKLVLGESRRLPKPDDNSCPICLSEYRPNETLRSIPECKHCFHADCIDEWLKINATCPLCRNSPGPLPPPPPLPPP</sequence>
<evidence type="ECO:0000256" key="10">
    <source>
        <dbReference type="ARBA" id="ARBA00022786"/>
    </source>
</evidence>
<comment type="pathway">
    <text evidence="3">Protein modification; protein ubiquitination.</text>
</comment>
<dbReference type="OrthoDB" id="8062037at2759"/>
<evidence type="ECO:0000256" key="6">
    <source>
        <dbReference type="ARBA" id="ARBA00022692"/>
    </source>
</evidence>
<name>A0A1U8ATP0_NELNU</name>
<dbReference type="SUPFAM" id="SSF57850">
    <property type="entry name" value="RING/U-box"/>
    <property type="match status" value="1"/>
</dbReference>
<evidence type="ECO:0000313" key="20">
    <source>
        <dbReference type="RefSeq" id="XP_010266502.1"/>
    </source>
</evidence>
<dbReference type="CDD" id="cd16461">
    <property type="entry name" value="RING-H2_EL5-like"/>
    <property type="match status" value="1"/>
</dbReference>
<feature type="transmembrane region" description="Helical" evidence="16">
    <location>
        <begin position="275"/>
        <end position="297"/>
    </location>
</feature>
<comment type="catalytic activity">
    <reaction evidence="1">
        <text>S-ubiquitinyl-[E2 ubiquitin-conjugating enzyme]-L-cysteine + [acceptor protein]-L-lysine = [E2 ubiquitin-conjugating enzyme]-L-cysteine + N(6)-ubiquitinyl-[acceptor protein]-L-lysine.</text>
        <dbReference type="EC" id="2.3.2.27"/>
    </reaction>
</comment>
<evidence type="ECO:0000256" key="9">
    <source>
        <dbReference type="ARBA" id="ARBA00022771"/>
    </source>
</evidence>
<dbReference type="OMA" id="INACAIC"/>
<dbReference type="GO" id="GO:0008270">
    <property type="term" value="F:zinc ion binding"/>
    <property type="evidence" value="ECO:0007669"/>
    <property type="project" value="UniProtKB-KW"/>
</dbReference>
<proteinExistence type="inferred from homology"/>
<dbReference type="PANTHER" id="PTHR46279:SF10">
    <property type="entry name" value="RING-TYPE E3 UBIQUITIN TRANSFERASE"/>
    <property type="match status" value="1"/>
</dbReference>
<dbReference type="SMART" id="SM00184">
    <property type="entry name" value="RING"/>
    <property type="match status" value="1"/>
</dbReference>
<organism evidence="19 20">
    <name type="scientific">Nelumbo nucifera</name>
    <name type="common">Sacred lotus</name>
    <dbReference type="NCBI Taxonomy" id="4432"/>
    <lineage>
        <taxon>Eukaryota</taxon>
        <taxon>Viridiplantae</taxon>
        <taxon>Streptophyta</taxon>
        <taxon>Embryophyta</taxon>
        <taxon>Tracheophyta</taxon>
        <taxon>Spermatophyta</taxon>
        <taxon>Magnoliopsida</taxon>
        <taxon>Proteales</taxon>
        <taxon>Nelumbonaceae</taxon>
        <taxon>Nelumbo</taxon>
    </lineage>
</organism>